<protein>
    <submittedName>
        <fullName evidence="2">Uncharacterized protein</fullName>
    </submittedName>
</protein>
<evidence type="ECO:0000313" key="1">
    <source>
        <dbReference type="Proteomes" id="UP000887578"/>
    </source>
</evidence>
<dbReference type="AlphaFoldDB" id="A0A914QFE4"/>
<accession>A0A914QFE4</accession>
<sequence length="87" mass="10355">MTGLEAFKICCHIDLSVNDEREMDNFFDNTLTLPNNRLGYLHVHLQDNKNMYFYKNYTFWNGFCDSFAEKSAIIFGYTRNVQPSFFM</sequence>
<dbReference type="Proteomes" id="UP000887578">
    <property type="component" value="Unplaced"/>
</dbReference>
<organism evidence="1 2">
    <name type="scientific">Panagrolaimus davidi</name>
    <dbReference type="NCBI Taxonomy" id="227884"/>
    <lineage>
        <taxon>Eukaryota</taxon>
        <taxon>Metazoa</taxon>
        <taxon>Ecdysozoa</taxon>
        <taxon>Nematoda</taxon>
        <taxon>Chromadorea</taxon>
        <taxon>Rhabditida</taxon>
        <taxon>Tylenchina</taxon>
        <taxon>Panagrolaimomorpha</taxon>
        <taxon>Panagrolaimoidea</taxon>
        <taxon>Panagrolaimidae</taxon>
        <taxon>Panagrolaimus</taxon>
    </lineage>
</organism>
<name>A0A914QFE4_9BILA</name>
<proteinExistence type="predicted"/>
<dbReference type="WBParaSite" id="PDA_v2.g30528.t1">
    <property type="protein sequence ID" value="PDA_v2.g30528.t1"/>
    <property type="gene ID" value="PDA_v2.g30528"/>
</dbReference>
<evidence type="ECO:0000313" key="2">
    <source>
        <dbReference type="WBParaSite" id="PDA_v2.g30528.t1"/>
    </source>
</evidence>
<keyword evidence="1" id="KW-1185">Reference proteome</keyword>
<reference evidence="2" key="1">
    <citation type="submission" date="2022-11" db="UniProtKB">
        <authorList>
            <consortium name="WormBaseParasite"/>
        </authorList>
    </citation>
    <scope>IDENTIFICATION</scope>
</reference>